<proteinExistence type="inferred from homology"/>
<keyword evidence="4 5" id="KW-0663">Pyridoxal phosphate</keyword>
<evidence type="ECO:0000313" key="7">
    <source>
        <dbReference type="Proteomes" id="UP000249616"/>
    </source>
</evidence>
<dbReference type="EMBL" id="CP030073">
    <property type="protein sequence ID" value="AWW35700.1"/>
    <property type="molecule type" value="Genomic_DNA"/>
</dbReference>
<comment type="similarity">
    <text evidence="5">Belongs to the class-III pyridoxal-phosphate-dependent aminotransferase family.</text>
</comment>
<dbReference type="Gene3D" id="3.40.640.10">
    <property type="entry name" value="Type I PLP-dependent aspartate aminotransferase-like (Major domain)"/>
    <property type="match status" value="1"/>
</dbReference>
<dbReference type="GO" id="GO:0042802">
    <property type="term" value="F:identical protein binding"/>
    <property type="evidence" value="ECO:0007669"/>
    <property type="project" value="TreeGrafter"/>
</dbReference>
<dbReference type="GO" id="GO:0030170">
    <property type="term" value="F:pyridoxal phosphate binding"/>
    <property type="evidence" value="ECO:0007669"/>
    <property type="project" value="InterPro"/>
</dbReference>
<evidence type="ECO:0000256" key="2">
    <source>
        <dbReference type="ARBA" id="ARBA00022576"/>
    </source>
</evidence>
<organism evidence="6 7">
    <name type="scientific">Streptomyces cadmiisoli</name>
    <dbReference type="NCBI Taxonomy" id="2184053"/>
    <lineage>
        <taxon>Bacteria</taxon>
        <taxon>Bacillati</taxon>
        <taxon>Actinomycetota</taxon>
        <taxon>Actinomycetes</taxon>
        <taxon>Kitasatosporales</taxon>
        <taxon>Streptomycetaceae</taxon>
        <taxon>Streptomyces</taxon>
        <taxon>Streptomyces aurantiacus group</taxon>
    </lineage>
</organism>
<dbReference type="InterPro" id="IPR015422">
    <property type="entry name" value="PyrdxlP-dep_Trfase_small"/>
</dbReference>
<dbReference type="Proteomes" id="UP000249616">
    <property type="component" value="Chromosome"/>
</dbReference>
<evidence type="ECO:0000256" key="4">
    <source>
        <dbReference type="ARBA" id="ARBA00022898"/>
    </source>
</evidence>
<dbReference type="AlphaFoldDB" id="A0A2Z4ISJ8"/>
<dbReference type="KEGG" id="scad:DN051_02700"/>
<dbReference type="Pfam" id="PF00202">
    <property type="entry name" value="Aminotran_3"/>
    <property type="match status" value="1"/>
</dbReference>
<comment type="cofactor">
    <cofactor evidence="1">
        <name>pyridoxal 5'-phosphate</name>
        <dbReference type="ChEBI" id="CHEBI:597326"/>
    </cofactor>
</comment>
<evidence type="ECO:0000256" key="3">
    <source>
        <dbReference type="ARBA" id="ARBA00022679"/>
    </source>
</evidence>
<keyword evidence="3 6" id="KW-0808">Transferase</keyword>
<gene>
    <name evidence="6" type="ORF">DN051_02700</name>
</gene>
<dbReference type="InterPro" id="IPR050103">
    <property type="entry name" value="Class-III_PLP-dep_AT"/>
</dbReference>
<dbReference type="GO" id="GO:0008483">
    <property type="term" value="F:transaminase activity"/>
    <property type="evidence" value="ECO:0007669"/>
    <property type="project" value="UniProtKB-KW"/>
</dbReference>
<dbReference type="PANTHER" id="PTHR11986:SF79">
    <property type="entry name" value="ACETYLORNITHINE AMINOTRANSFERASE, MITOCHONDRIAL"/>
    <property type="match status" value="1"/>
</dbReference>
<dbReference type="InterPro" id="IPR015424">
    <property type="entry name" value="PyrdxlP-dep_Trfase"/>
</dbReference>
<evidence type="ECO:0000256" key="5">
    <source>
        <dbReference type="RuleBase" id="RU003560"/>
    </source>
</evidence>
<dbReference type="SUPFAM" id="SSF53383">
    <property type="entry name" value="PLP-dependent transferases"/>
    <property type="match status" value="1"/>
</dbReference>
<name>A0A2Z4ISJ8_9ACTN</name>
<accession>A0A2Z4ISJ8</accession>
<dbReference type="InterPro" id="IPR015421">
    <property type="entry name" value="PyrdxlP-dep_Trfase_major"/>
</dbReference>
<dbReference type="RefSeq" id="WP_112437851.1">
    <property type="nucleotide sequence ID" value="NZ_CP030073.1"/>
</dbReference>
<sequence>MTDASHSQADETQLAEPHLGAVLASAGLDAEYVRAEGNTLYQRAEDGREIPVLDYAGGYGSLMWGHNHPTIVAYAKELLDAGVPVHSQFSLHPEAAELALALSRIVRRESGYDEPYFAVFANTGAEANEAAVKHAEMDRVIRLGALLAAVDDGLTEAREAVRDGSAIIPDEVFARVGMGSRVSDTAALNELVHHITTHNAAQAGRPPVFLTPEGSFHGKLVSTVQLTHNEGYRNPFKALAAQARFVPLGQPGALRKIADEERAQLLGLEVVDGLVRLTEHEAPVVCAFVLEPIQGEGGIREMPREFVEEIHEVCAELGAPVIVDEIQSGMGRTGDFLAGTRLGLRGDYYTLAKSLGGGLAKISVLMVRSSRYQGQFELIHSSTFAKDGFSNRIALKVLELLEADDGAAYRRAAELGDRLLAMLGSVRDDYPDVVKDVRGRGLLLGLEFHDQSGAPAAPVAEAARAGLFGYLVAGHLLRGHRLRTFPTASAPDTLRFEPSLLLSDDEISWLETALRDTCDIIRGGYQRPLALPGA</sequence>
<dbReference type="Gene3D" id="3.90.1150.10">
    <property type="entry name" value="Aspartate Aminotransferase, domain 1"/>
    <property type="match status" value="1"/>
</dbReference>
<keyword evidence="2 6" id="KW-0032">Aminotransferase</keyword>
<dbReference type="InterPro" id="IPR005814">
    <property type="entry name" value="Aminotrans_3"/>
</dbReference>
<keyword evidence="7" id="KW-1185">Reference proteome</keyword>
<evidence type="ECO:0000313" key="6">
    <source>
        <dbReference type="EMBL" id="AWW35700.1"/>
    </source>
</evidence>
<reference evidence="6 7" key="1">
    <citation type="journal article" date="2019" name="Int. J. Syst. Evol. Microbiol.">
        <title>Streptomyces cadmiisoli sp. nov., a novel actinomycete isolated from cadmium-contaminated soil.</title>
        <authorList>
            <person name="Li K."/>
            <person name="Tang X."/>
            <person name="Zhao J."/>
            <person name="Guo Y."/>
            <person name="Tang Y."/>
            <person name="Gao J."/>
        </authorList>
    </citation>
    <scope>NUCLEOTIDE SEQUENCE [LARGE SCALE GENOMIC DNA]</scope>
    <source>
        <strain evidence="6 7">ZFG47</strain>
    </source>
</reference>
<protein>
    <submittedName>
        <fullName evidence="6">Aspartate aminotransferase family protein</fullName>
    </submittedName>
</protein>
<evidence type="ECO:0000256" key="1">
    <source>
        <dbReference type="ARBA" id="ARBA00001933"/>
    </source>
</evidence>
<dbReference type="PANTHER" id="PTHR11986">
    <property type="entry name" value="AMINOTRANSFERASE CLASS III"/>
    <property type="match status" value="1"/>
</dbReference>